<comment type="caution">
    <text evidence="1">The sequence shown here is derived from an EMBL/GenBank/DDBJ whole genome shotgun (WGS) entry which is preliminary data.</text>
</comment>
<name>A0A0F8Z5B4_9ZZZZ</name>
<sequence length="30" mass="3270">MKQCANPDGDALKGTSLECRKIAVTHRVVK</sequence>
<accession>A0A0F8Z5B4</accession>
<reference evidence="1" key="1">
    <citation type="journal article" date="2015" name="Nature">
        <title>Complex archaea that bridge the gap between prokaryotes and eukaryotes.</title>
        <authorList>
            <person name="Spang A."/>
            <person name="Saw J.H."/>
            <person name="Jorgensen S.L."/>
            <person name="Zaremba-Niedzwiedzka K."/>
            <person name="Martijn J."/>
            <person name="Lind A.E."/>
            <person name="van Eijk R."/>
            <person name="Schleper C."/>
            <person name="Guy L."/>
            <person name="Ettema T.J."/>
        </authorList>
    </citation>
    <scope>NUCLEOTIDE SEQUENCE</scope>
</reference>
<evidence type="ECO:0000313" key="1">
    <source>
        <dbReference type="EMBL" id="KKK81205.1"/>
    </source>
</evidence>
<proteinExistence type="predicted"/>
<feature type="non-terminal residue" evidence="1">
    <location>
        <position position="30"/>
    </location>
</feature>
<gene>
    <name evidence="1" type="ORF">LCGC14_2815860</name>
</gene>
<dbReference type="EMBL" id="LAZR01053228">
    <property type="protein sequence ID" value="KKK81205.1"/>
    <property type="molecule type" value="Genomic_DNA"/>
</dbReference>
<organism evidence="1">
    <name type="scientific">marine sediment metagenome</name>
    <dbReference type="NCBI Taxonomy" id="412755"/>
    <lineage>
        <taxon>unclassified sequences</taxon>
        <taxon>metagenomes</taxon>
        <taxon>ecological metagenomes</taxon>
    </lineage>
</organism>
<dbReference type="AlphaFoldDB" id="A0A0F8Z5B4"/>
<protein>
    <submittedName>
        <fullName evidence="1">Uncharacterized protein</fullName>
    </submittedName>
</protein>